<dbReference type="Proteomes" id="UP000094020">
    <property type="component" value="Chromosome 1"/>
</dbReference>
<dbReference type="EMBL" id="KI894007">
    <property type="protein sequence ID" value="OCF53589.1"/>
    <property type="molecule type" value="Genomic_DNA"/>
</dbReference>
<proteinExistence type="predicted"/>
<accession>A0A1B9ID66</accession>
<evidence type="ECO:0000313" key="4">
    <source>
        <dbReference type="Proteomes" id="UP000094020"/>
    </source>
</evidence>
<dbReference type="KEGG" id="kpin:30169263"/>
<protein>
    <submittedName>
        <fullName evidence="2">Uncharacterized protein</fullName>
    </submittedName>
</protein>
<reference evidence="3" key="4">
    <citation type="submission" date="2024-02" db="EMBL/GenBank/DDBJ databases">
        <title>Comparative genomics of Cryptococcus and Kwoniella reveals pathogenesis evolution and contrasting modes of karyotype evolution via chromosome fusion or intercentromeric recombination.</title>
        <authorList>
            <person name="Coelho M.A."/>
            <person name="David-Palma M."/>
            <person name="Shea T."/>
            <person name="Bowers K."/>
            <person name="McGinley-Smith S."/>
            <person name="Mohammad A.W."/>
            <person name="Gnirke A."/>
            <person name="Yurkov A.M."/>
            <person name="Nowrousian M."/>
            <person name="Sun S."/>
            <person name="Cuomo C.A."/>
            <person name="Heitman J."/>
        </authorList>
    </citation>
    <scope>NUCLEOTIDE SEQUENCE</scope>
    <source>
        <strain evidence="3">CBS 10737</strain>
    </source>
</reference>
<evidence type="ECO:0000256" key="1">
    <source>
        <dbReference type="SAM" id="MobiDB-lite"/>
    </source>
</evidence>
<evidence type="ECO:0000313" key="3">
    <source>
        <dbReference type="EMBL" id="WWC66530.1"/>
    </source>
</evidence>
<evidence type="ECO:0000313" key="2">
    <source>
        <dbReference type="EMBL" id="OCF53589.1"/>
    </source>
</evidence>
<dbReference type="EMBL" id="CP144519">
    <property type="protein sequence ID" value="WWC66530.1"/>
    <property type="molecule type" value="Genomic_DNA"/>
</dbReference>
<reference evidence="3" key="2">
    <citation type="submission" date="2013-07" db="EMBL/GenBank/DDBJ databases">
        <authorList>
            <consortium name="The Broad Institute Genome Sequencing Platform"/>
            <person name="Cuomo C."/>
            <person name="Litvintseva A."/>
            <person name="Chen Y."/>
            <person name="Heitman J."/>
            <person name="Sun S."/>
            <person name="Springer D."/>
            <person name="Dromer F."/>
            <person name="Young S.K."/>
            <person name="Zeng Q."/>
            <person name="Gargeya S."/>
            <person name="Fitzgerald M."/>
            <person name="Abouelleil A."/>
            <person name="Alvarado L."/>
            <person name="Berlin A.M."/>
            <person name="Chapman S.B."/>
            <person name="Dewar J."/>
            <person name="Goldberg J."/>
            <person name="Griggs A."/>
            <person name="Gujja S."/>
            <person name="Hansen M."/>
            <person name="Howarth C."/>
            <person name="Imamovic A."/>
            <person name="Larimer J."/>
            <person name="McCowan C."/>
            <person name="Murphy C."/>
            <person name="Pearson M."/>
            <person name="Priest M."/>
            <person name="Roberts A."/>
            <person name="Saif S."/>
            <person name="Shea T."/>
            <person name="Sykes S."/>
            <person name="Wortman J."/>
            <person name="Nusbaum C."/>
            <person name="Birren B."/>
        </authorList>
    </citation>
    <scope>NUCLEOTIDE SEQUENCE</scope>
    <source>
        <strain evidence="3">CBS 10737</strain>
    </source>
</reference>
<feature type="compositionally biased region" description="Polar residues" evidence="1">
    <location>
        <begin position="1"/>
        <end position="17"/>
    </location>
</feature>
<name>A0A1B9ID66_9TREE</name>
<dbReference type="RefSeq" id="XP_019014808.1">
    <property type="nucleotide sequence ID" value="XM_019152670.1"/>
</dbReference>
<feature type="region of interest" description="Disordered" evidence="1">
    <location>
        <begin position="1"/>
        <end position="27"/>
    </location>
</feature>
<reference evidence="2" key="1">
    <citation type="submission" date="2013-07" db="EMBL/GenBank/DDBJ databases">
        <title>The Genome Sequence of Cryptococcus pinus CBS10737.</title>
        <authorList>
            <consortium name="The Broad Institute Genome Sequencing Platform"/>
            <person name="Cuomo C."/>
            <person name="Litvintseva A."/>
            <person name="Chen Y."/>
            <person name="Heitman J."/>
            <person name="Sun S."/>
            <person name="Springer D."/>
            <person name="Dromer F."/>
            <person name="Young S.K."/>
            <person name="Zeng Q."/>
            <person name="Gargeya S."/>
            <person name="Fitzgerald M."/>
            <person name="Abouelleil A."/>
            <person name="Alvarado L."/>
            <person name="Berlin A.M."/>
            <person name="Chapman S.B."/>
            <person name="Dewar J."/>
            <person name="Goldberg J."/>
            <person name="Griggs A."/>
            <person name="Gujja S."/>
            <person name="Hansen M."/>
            <person name="Howarth C."/>
            <person name="Imamovic A."/>
            <person name="Larimer J."/>
            <person name="McCowan C."/>
            <person name="Murphy C."/>
            <person name="Pearson M."/>
            <person name="Priest M."/>
            <person name="Roberts A."/>
            <person name="Saif S."/>
            <person name="Shea T."/>
            <person name="Sykes S."/>
            <person name="Wortman J."/>
            <person name="Nusbaum C."/>
            <person name="Birren B."/>
        </authorList>
    </citation>
    <scope>NUCLEOTIDE SEQUENCE [LARGE SCALE GENOMIC DNA]</scope>
    <source>
        <strain evidence="2">CBS 10737</strain>
    </source>
</reference>
<organism evidence="2">
    <name type="scientific">Kwoniella pini CBS 10737</name>
    <dbReference type="NCBI Taxonomy" id="1296096"/>
    <lineage>
        <taxon>Eukaryota</taxon>
        <taxon>Fungi</taxon>
        <taxon>Dikarya</taxon>
        <taxon>Basidiomycota</taxon>
        <taxon>Agaricomycotina</taxon>
        <taxon>Tremellomycetes</taxon>
        <taxon>Tremellales</taxon>
        <taxon>Cryptococcaceae</taxon>
        <taxon>Kwoniella</taxon>
    </lineage>
</organism>
<gene>
    <name evidence="2" type="ORF">I206_00894</name>
    <name evidence="3" type="ORF">I206_100433</name>
</gene>
<sequence>MQSTVESETPYSISLTANPVEEGNDTSYPIKADLEIRRHTNAATSSSDCEMDFERIAKCLKQSVQLVLAIHEKGEDKDWQVNRTDESKTYDDMEQVRDHCNCILSRFCSHSGDSEKPGSAFTIYQKGSHENSSPDVIYHRSWVWQPEEITKYDFTKLEPPLDMSSQDSSPSYLNNCISYHSENVRRHFLELQVEGKVSKRSTDTADFISKNFVVKHPVYSTGIISLLTEDSVKDLLHVPRR</sequence>
<dbReference type="GeneID" id="30169263"/>
<reference evidence="2" key="3">
    <citation type="submission" date="2016-07" db="EMBL/GenBank/DDBJ databases">
        <title>Evolution of pathogenesis and genome organization in the Tremellales.</title>
        <authorList>
            <person name="Cuomo C."/>
            <person name="Litvintseva A."/>
            <person name="Heitman J."/>
            <person name="Chen Y."/>
            <person name="Sun S."/>
            <person name="Springer D."/>
            <person name="Dromer F."/>
            <person name="Young S."/>
            <person name="Zeng Q."/>
            <person name="Chapman S."/>
            <person name="Gujja S."/>
            <person name="Saif S."/>
            <person name="Birren B."/>
        </authorList>
    </citation>
    <scope>NUCLEOTIDE SEQUENCE</scope>
    <source>
        <strain evidence="2">CBS 10737</strain>
    </source>
</reference>
<dbReference type="AlphaFoldDB" id="A0A1B9ID66"/>
<keyword evidence="4" id="KW-1185">Reference proteome</keyword>